<evidence type="ECO:0000256" key="2">
    <source>
        <dbReference type="SAM" id="SignalP"/>
    </source>
</evidence>
<evidence type="ECO:0000313" key="4">
    <source>
        <dbReference type="Proteomes" id="UP000601789"/>
    </source>
</evidence>
<comment type="caution">
    <text evidence="3">The sequence shown here is derived from an EMBL/GenBank/DDBJ whole genome shotgun (WGS) entry which is preliminary data.</text>
</comment>
<gene>
    <name evidence="3" type="ORF">IOD40_12960</name>
</gene>
<organism evidence="3 4">
    <name type="scientific">Aquamicrobium zhengzhouense</name>
    <dbReference type="NCBI Taxonomy" id="2781738"/>
    <lineage>
        <taxon>Bacteria</taxon>
        <taxon>Pseudomonadati</taxon>
        <taxon>Pseudomonadota</taxon>
        <taxon>Alphaproteobacteria</taxon>
        <taxon>Hyphomicrobiales</taxon>
        <taxon>Phyllobacteriaceae</taxon>
        <taxon>Aquamicrobium</taxon>
    </lineage>
</organism>
<reference evidence="3 4" key="1">
    <citation type="submission" date="2020-10" db="EMBL/GenBank/DDBJ databases">
        <title>Aquamicrobium zhengzhouensis sp. nov., a exopolysaccharide producing bacterium isolated from farmland soil.</title>
        <authorList>
            <person name="Wang X."/>
        </authorList>
    </citation>
    <scope>NUCLEOTIDE SEQUENCE [LARGE SCALE GENOMIC DNA]</scope>
    <source>
        <strain evidence="4">cd-1</strain>
    </source>
</reference>
<feature type="compositionally biased region" description="Low complexity" evidence="1">
    <location>
        <begin position="104"/>
        <end position="156"/>
    </location>
</feature>
<dbReference type="RefSeq" id="WP_198476968.1">
    <property type="nucleotide sequence ID" value="NZ_JADGMQ010000009.1"/>
</dbReference>
<proteinExistence type="predicted"/>
<accession>A0ABS0SFU5</accession>
<evidence type="ECO:0000313" key="3">
    <source>
        <dbReference type="EMBL" id="MBI1621566.1"/>
    </source>
</evidence>
<keyword evidence="4" id="KW-1185">Reference proteome</keyword>
<dbReference type="EMBL" id="JADGMQ010000009">
    <property type="protein sequence ID" value="MBI1621566.1"/>
    <property type="molecule type" value="Genomic_DNA"/>
</dbReference>
<feature type="chain" id="PRO_5046818663" evidence="2">
    <location>
        <begin position="22"/>
        <end position="186"/>
    </location>
</feature>
<name>A0ABS0SFU5_9HYPH</name>
<evidence type="ECO:0000256" key="1">
    <source>
        <dbReference type="SAM" id="MobiDB-lite"/>
    </source>
</evidence>
<feature type="compositionally biased region" description="Gly residues" evidence="1">
    <location>
        <begin position="91"/>
        <end position="103"/>
    </location>
</feature>
<feature type="region of interest" description="Disordered" evidence="1">
    <location>
        <begin position="90"/>
        <end position="171"/>
    </location>
</feature>
<dbReference type="Proteomes" id="UP000601789">
    <property type="component" value="Unassembled WGS sequence"/>
</dbReference>
<protein>
    <submittedName>
        <fullName evidence="3">Uncharacterized protein</fullName>
    </submittedName>
</protein>
<keyword evidence="2" id="KW-0732">Signal</keyword>
<feature type="signal peptide" evidence="2">
    <location>
        <begin position="1"/>
        <end position="21"/>
    </location>
</feature>
<sequence>MFNKLMTASAIVLVSGGLAMAQTSGTSTTTGAAGGGSEAAGFQWDQSSQDAFFNDGSLRGDEEVRSAFDALGTEQQAQLRSDCQQYASAGGTTGTGTTGGATTGTGTTSTDSASGGTAATGGTSTDTAASGSATTGTDSTATSSTTGSTADSSMSGTAGGTTGGASATAMPDMASMEELCAKVQSY</sequence>